<protein>
    <recommendedName>
        <fullName evidence="2">Flagellar basal-body/hook protein C-terminal domain-containing protein</fullName>
    </recommendedName>
</protein>
<organism evidence="3 4">
    <name type="scientific">Stenotrophomonas aracearum</name>
    <dbReference type="NCBI Taxonomy" id="3003272"/>
    <lineage>
        <taxon>Bacteria</taxon>
        <taxon>Pseudomonadati</taxon>
        <taxon>Pseudomonadota</taxon>
        <taxon>Gammaproteobacteria</taxon>
        <taxon>Lysobacterales</taxon>
        <taxon>Lysobacteraceae</taxon>
        <taxon>Stenotrophomonas</taxon>
    </lineage>
</organism>
<dbReference type="InterPro" id="IPR010930">
    <property type="entry name" value="Flg_bb/hook_C_dom"/>
</dbReference>
<evidence type="ECO:0000313" key="3">
    <source>
        <dbReference type="EMBL" id="WNH48594.1"/>
    </source>
</evidence>
<gene>
    <name evidence="3" type="ORF">PDM28_18350</name>
</gene>
<proteinExistence type="inferred from homology"/>
<dbReference type="Pfam" id="PF06429">
    <property type="entry name" value="Flg_bbr_C"/>
    <property type="match status" value="1"/>
</dbReference>
<dbReference type="EMBL" id="CP115543">
    <property type="protein sequence ID" value="WNH48594.1"/>
    <property type="molecule type" value="Genomic_DNA"/>
</dbReference>
<feature type="domain" description="Flagellar basal-body/hook protein C-terminal" evidence="2">
    <location>
        <begin position="76"/>
        <end position="120"/>
    </location>
</feature>
<evidence type="ECO:0000259" key="2">
    <source>
        <dbReference type="Pfam" id="PF06429"/>
    </source>
</evidence>
<keyword evidence="4" id="KW-1185">Reference proteome</keyword>
<comment type="similarity">
    <text evidence="1">Belongs to the flagella basal body rod proteins family.</text>
</comment>
<dbReference type="Proteomes" id="UP001305421">
    <property type="component" value="Chromosome"/>
</dbReference>
<sequence>MAIDSILDTVRAGMAQERLRLDAASRNIASANVALPADGSAQRWQVGAGRDFAAQLQAVPADTREVSDPGHPMADAQGFVHYARVDMVQEMTTLMTASRGYEANVRSFNMLRGMTLRALDIGAK</sequence>
<reference evidence="3 4" key="1">
    <citation type="submission" date="2022-12" db="EMBL/GenBank/DDBJ databases">
        <title>Two new species, Stenotrophomonas aracearum and Stenotrophomonas oahuensis, isolated from Anthurium (Araceae family) in Hawaii.</title>
        <authorList>
            <person name="Chunag S.C."/>
            <person name="Dobhal S."/>
            <person name="Alvarez A."/>
            <person name="Arif M."/>
        </authorList>
    </citation>
    <scope>NUCLEOTIDE SEQUENCE [LARGE SCALE GENOMIC DNA]</scope>
    <source>
        <strain evidence="3 4">A5588</strain>
    </source>
</reference>
<evidence type="ECO:0000313" key="4">
    <source>
        <dbReference type="Proteomes" id="UP001305421"/>
    </source>
</evidence>
<evidence type="ECO:0000256" key="1">
    <source>
        <dbReference type="ARBA" id="ARBA00009677"/>
    </source>
</evidence>
<dbReference type="RefSeq" id="WP_311183150.1">
    <property type="nucleotide sequence ID" value="NZ_CP115543.1"/>
</dbReference>
<accession>A0ABY9YCJ1</accession>
<name>A0ABY9YCJ1_9GAMM</name>